<sequence length="422" mass="48362">LALQLELSREVPLTIELTPPLEEWDAIKLELADHYPRIDTISFRTKQGMDSRYHTQKQADEFREFLNNIGPLPNLRCLGILGGSGRGIFNIKEILNRFPSLIEMPEVPLTADDLQLAKDRLNIRTLTTYENPNSILPMVQTIVNLKEVDFLSTSGWPLPDIAEQEKFPAELSNLTSSLGWTTLAYRRYEEAILTSFWPSLSSLVSLHMSIYIKGVYDLANTVHHLHNLQEIRLQLQIYSTDRLLSMDHASPNFSVRSLGFMVYRKSRREVQQTNDEVNDNIFNHMNNILLSLLQVMPKLNNLDLYIDNIFGQTPLPSISFDRSFGGKFNGEKLDLYFYGGKLIPHESSIPSSVHDLVLVLHSDNSFDSFSSKFIKHLYVSSYTYFPEVRTSDRSNILDLELWPSLETLRISTGGIRWSSFSL</sequence>
<reference evidence="1" key="1">
    <citation type="submission" date="2021-06" db="EMBL/GenBank/DDBJ databases">
        <authorList>
            <person name="Kallberg Y."/>
            <person name="Tangrot J."/>
            <person name="Rosling A."/>
        </authorList>
    </citation>
    <scope>NUCLEOTIDE SEQUENCE</scope>
    <source>
        <strain evidence="1">CL356</strain>
    </source>
</reference>
<dbReference type="Proteomes" id="UP000789525">
    <property type="component" value="Unassembled WGS sequence"/>
</dbReference>
<feature type="non-terminal residue" evidence="1">
    <location>
        <position position="422"/>
    </location>
</feature>
<evidence type="ECO:0000313" key="2">
    <source>
        <dbReference type="Proteomes" id="UP000789525"/>
    </source>
</evidence>
<evidence type="ECO:0000313" key="1">
    <source>
        <dbReference type="EMBL" id="CAG8737593.1"/>
    </source>
</evidence>
<keyword evidence="2" id="KW-1185">Reference proteome</keyword>
<protein>
    <submittedName>
        <fullName evidence="1">15694_t:CDS:1</fullName>
    </submittedName>
</protein>
<feature type="non-terminal residue" evidence="1">
    <location>
        <position position="1"/>
    </location>
</feature>
<organism evidence="1 2">
    <name type="scientific">Acaulospora colombiana</name>
    <dbReference type="NCBI Taxonomy" id="27376"/>
    <lineage>
        <taxon>Eukaryota</taxon>
        <taxon>Fungi</taxon>
        <taxon>Fungi incertae sedis</taxon>
        <taxon>Mucoromycota</taxon>
        <taxon>Glomeromycotina</taxon>
        <taxon>Glomeromycetes</taxon>
        <taxon>Diversisporales</taxon>
        <taxon>Acaulosporaceae</taxon>
        <taxon>Acaulospora</taxon>
    </lineage>
</organism>
<accession>A0ACA9Q5W3</accession>
<dbReference type="EMBL" id="CAJVPT010046192">
    <property type="protein sequence ID" value="CAG8737593.1"/>
    <property type="molecule type" value="Genomic_DNA"/>
</dbReference>
<gene>
    <name evidence="1" type="ORF">ACOLOM_LOCUS11986</name>
</gene>
<comment type="caution">
    <text evidence="1">The sequence shown here is derived from an EMBL/GenBank/DDBJ whole genome shotgun (WGS) entry which is preliminary data.</text>
</comment>
<proteinExistence type="predicted"/>
<name>A0ACA9Q5W3_9GLOM</name>